<dbReference type="InterPro" id="IPR001845">
    <property type="entry name" value="HTH_ArsR_DNA-bd_dom"/>
</dbReference>
<protein>
    <recommendedName>
        <fullName evidence="1">HTH arsR-type domain-containing protein</fullName>
    </recommendedName>
</protein>
<proteinExistence type="predicted"/>
<name>E1RE74_METP4</name>
<sequence length="89" mass="10112">MVVVNAVNKTGLPPSARILMRLLDDGKPRTFKDMTNEADIAPRTIRYALKRLKEKGLIIEKFNFRDARQVLYQKKEVPELGDSPDVATV</sequence>
<dbReference type="InterPro" id="IPR036390">
    <property type="entry name" value="WH_DNA-bd_sf"/>
</dbReference>
<dbReference type="GO" id="GO:0003700">
    <property type="term" value="F:DNA-binding transcription factor activity"/>
    <property type="evidence" value="ECO:0007669"/>
    <property type="project" value="InterPro"/>
</dbReference>
<dbReference type="RefSeq" id="WP_013329214.1">
    <property type="nucleotide sequence ID" value="NC_014507.1"/>
</dbReference>
<dbReference type="eggNOG" id="arCOG00394">
    <property type="taxonomic scope" value="Archaea"/>
</dbReference>
<dbReference type="Proteomes" id="UP000006565">
    <property type="component" value="Chromosome"/>
</dbReference>
<dbReference type="GeneID" id="9743743"/>
<dbReference type="OrthoDB" id="350804at2157"/>
<keyword evidence="3" id="KW-1185">Reference proteome</keyword>
<dbReference type="Pfam" id="PF01022">
    <property type="entry name" value="HTH_5"/>
    <property type="match status" value="1"/>
</dbReference>
<dbReference type="AlphaFoldDB" id="E1RE74"/>
<dbReference type="KEGG" id="mpi:Mpet_1277"/>
<dbReference type="HOGENOM" id="CLU_176006_2_0_2"/>
<dbReference type="InterPro" id="IPR011991">
    <property type="entry name" value="ArsR-like_HTH"/>
</dbReference>
<evidence type="ECO:0000259" key="1">
    <source>
        <dbReference type="Pfam" id="PF01022"/>
    </source>
</evidence>
<evidence type="ECO:0000313" key="3">
    <source>
        <dbReference type="Proteomes" id="UP000006565"/>
    </source>
</evidence>
<dbReference type="CDD" id="cd00090">
    <property type="entry name" value="HTH_ARSR"/>
    <property type="match status" value="1"/>
</dbReference>
<feature type="domain" description="HTH arsR-type" evidence="1">
    <location>
        <begin position="17"/>
        <end position="58"/>
    </location>
</feature>
<dbReference type="Gene3D" id="1.10.10.10">
    <property type="entry name" value="Winged helix-like DNA-binding domain superfamily/Winged helix DNA-binding domain"/>
    <property type="match status" value="1"/>
</dbReference>
<organism evidence="2 3">
    <name type="scientific">Methanolacinia petrolearia (strain DSM 11571 / OCM 486 / SEBR 4847)</name>
    <name type="common">Methanoplanus petrolearius</name>
    <dbReference type="NCBI Taxonomy" id="679926"/>
    <lineage>
        <taxon>Archaea</taxon>
        <taxon>Methanobacteriati</taxon>
        <taxon>Methanobacteriota</taxon>
        <taxon>Stenosarchaea group</taxon>
        <taxon>Methanomicrobia</taxon>
        <taxon>Methanomicrobiales</taxon>
        <taxon>Methanomicrobiaceae</taxon>
        <taxon>Methanolacinia</taxon>
    </lineage>
</organism>
<accession>E1RE74</accession>
<dbReference type="STRING" id="679926.Mpet_1277"/>
<evidence type="ECO:0000313" key="2">
    <source>
        <dbReference type="EMBL" id="ADN36037.1"/>
    </source>
</evidence>
<dbReference type="InterPro" id="IPR036388">
    <property type="entry name" value="WH-like_DNA-bd_sf"/>
</dbReference>
<reference evidence="2 3" key="1">
    <citation type="journal article" date="2010" name="Stand. Genomic Sci.">
        <title>Complete genome sequence of Methanoplanus petrolearius type strain (SEBR 4847).</title>
        <authorList>
            <person name="Brambilla E."/>
            <person name="Djao O.D."/>
            <person name="Daligault H."/>
            <person name="Lapidus A."/>
            <person name="Lucas S."/>
            <person name="Hammon N."/>
            <person name="Nolan M."/>
            <person name="Tice H."/>
            <person name="Cheng J.F."/>
            <person name="Han C."/>
            <person name="Tapia R."/>
            <person name="Goodwin L."/>
            <person name="Pitluck S."/>
            <person name="Liolios K."/>
            <person name="Ivanova N."/>
            <person name="Mavromatis K."/>
            <person name="Mikhailova N."/>
            <person name="Pati A."/>
            <person name="Chen A."/>
            <person name="Palaniappan K."/>
            <person name="Land M."/>
            <person name="Hauser L."/>
            <person name="Chang Y.J."/>
            <person name="Jeffries C.D."/>
            <person name="Rohde M."/>
            <person name="Spring S."/>
            <person name="Sikorski J."/>
            <person name="Goker M."/>
            <person name="Woyke T."/>
            <person name="Bristow J."/>
            <person name="Eisen J.A."/>
            <person name="Markowitz V."/>
            <person name="Hugenholtz P."/>
            <person name="Kyrpides N.C."/>
            <person name="Klenk H.P."/>
        </authorList>
    </citation>
    <scope>NUCLEOTIDE SEQUENCE [LARGE SCALE GENOMIC DNA]</scope>
    <source>
        <strain evidence="3">DSM 11571 / OCM 486 / SEBR 4847</strain>
    </source>
</reference>
<dbReference type="EMBL" id="CP002117">
    <property type="protein sequence ID" value="ADN36037.1"/>
    <property type="molecule type" value="Genomic_DNA"/>
</dbReference>
<dbReference type="SUPFAM" id="SSF46785">
    <property type="entry name" value="Winged helix' DNA-binding domain"/>
    <property type="match status" value="1"/>
</dbReference>
<gene>
    <name evidence="2" type="ordered locus">Mpet_1277</name>
</gene>